<dbReference type="Proteomes" id="UP000696573">
    <property type="component" value="Unassembled WGS sequence"/>
</dbReference>
<dbReference type="OrthoDB" id="5149490at2759"/>
<organism evidence="2 3">
    <name type="scientific">Clonostachys rhizophaga</name>
    <dbReference type="NCBI Taxonomy" id="160324"/>
    <lineage>
        <taxon>Eukaryota</taxon>
        <taxon>Fungi</taxon>
        <taxon>Dikarya</taxon>
        <taxon>Ascomycota</taxon>
        <taxon>Pezizomycotina</taxon>
        <taxon>Sordariomycetes</taxon>
        <taxon>Hypocreomycetidae</taxon>
        <taxon>Hypocreales</taxon>
        <taxon>Bionectriaceae</taxon>
        <taxon>Clonostachys</taxon>
    </lineage>
</organism>
<evidence type="ECO:0000313" key="2">
    <source>
        <dbReference type="EMBL" id="CAH0030435.1"/>
    </source>
</evidence>
<dbReference type="AlphaFoldDB" id="A0A9N9VTF8"/>
<reference evidence="2" key="1">
    <citation type="submission" date="2021-10" db="EMBL/GenBank/DDBJ databases">
        <authorList>
            <person name="Piombo E."/>
        </authorList>
    </citation>
    <scope>NUCLEOTIDE SEQUENCE</scope>
</reference>
<name>A0A9N9VTF8_9HYPO</name>
<feature type="signal peptide" evidence="1">
    <location>
        <begin position="1"/>
        <end position="20"/>
    </location>
</feature>
<accession>A0A9N9VTF8</accession>
<feature type="chain" id="PRO_5040223993" evidence="1">
    <location>
        <begin position="21"/>
        <end position="184"/>
    </location>
</feature>
<evidence type="ECO:0000256" key="1">
    <source>
        <dbReference type="SAM" id="SignalP"/>
    </source>
</evidence>
<protein>
    <submittedName>
        <fullName evidence="2">Uncharacterized protein</fullName>
    </submittedName>
</protein>
<keyword evidence="3" id="KW-1185">Reference proteome</keyword>
<keyword evidence="1" id="KW-0732">Signal</keyword>
<dbReference type="EMBL" id="CABFNQ020000740">
    <property type="protein sequence ID" value="CAH0030435.1"/>
    <property type="molecule type" value="Genomic_DNA"/>
</dbReference>
<gene>
    <name evidence="2" type="ORF">CRHIZ90672A_00003412</name>
</gene>
<sequence>MKFTSSVLVSMLSMALMVAGSPTPDNNNAIDDGAADIIDVPESRDITEAVRVDLEARGQGCPFGNQCNLHVSPSTIRKIHEYNSLTLFLLLNVHRTCNGKLQYPYKGKCGGFANLATTTSAPPHKPRTAFSYSSGILATTPTLPSTTQARAMYRASMETRNELKWHGHLPEESLIFLYVLLWVP</sequence>
<proteinExistence type="predicted"/>
<evidence type="ECO:0000313" key="3">
    <source>
        <dbReference type="Proteomes" id="UP000696573"/>
    </source>
</evidence>
<comment type="caution">
    <text evidence="2">The sequence shown here is derived from an EMBL/GenBank/DDBJ whole genome shotgun (WGS) entry which is preliminary data.</text>
</comment>